<evidence type="ECO:0000313" key="8">
    <source>
        <dbReference type="Proteomes" id="UP000271974"/>
    </source>
</evidence>
<dbReference type="PANTHER" id="PTHR12241">
    <property type="entry name" value="TUBULIN POLYGLUTAMYLASE"/>
    <property type="match status" value="1"/>
</dbReference>
<feature type="non-terminal residue" evidence="7">
    <location>
        <position position="1173"/>
    </location>
</feature>
<evidence type="ECO:0000256" key="4">
    <source>
        <dbReference type="ARBA" id="ARBA00022741"/>
    </source>
</evidence>
<feature type="compositionally biased region" description="Acidic residues" evidence="6">
    <location>
        <begin position="574"/>
        <end position="600"/>
    </location>
</feature>
<dbReference type="Pfam" id="PF03133">
    <property type="entry name" value="TTL"/>
    <property type="match status" value="1"/>
</dbReference>
<feature type="region of interest" description="Disordered" evidence="6">
    <location>
        <begin position="105"/>
        <end position="134"/>
    </location>
</feature>
<evidence type="ECO:0008006" key="9">
    <source>
        <dbReference type="Google" id="ProtNLM"/>
    </source>
</evidence>
<feature type="region of interest" description="Disordered" evidence="6">
    <location>
        <begin position="424"/>
        <end position="683"/>
    </location>
</feature>
<dbReference type="FunFam" id="3.30.470.20:FF:000009">
    <property type="entry name" value="tubulin polyglutamylase TTLL5 isoform X1"/>
    <property type="match status" value="1"/>
</dbReference>
<keyword evidence="4" id="KW-0547">Nucleotide-binding</keyword>
<feature type="compositionally biased region" description="Polar residues" evidence="6">
    <location>
        <begin position="503"/>
        <end position="519"/>
    </location>
</feature>
<dbReference type="Gene3D" id="3.30.470.20">
    <property type="entry name" value="ATP-grasp fold, B domain"/>
    <property type="match status" value="1"/>
</dbReference>
<feature type="compositionally biased region" description="Polar residues" evidence="6">
    <location>
        <begin position="195"/>
        <end position="209"/>
    </location>
</feature>
<dbReference type="PROSITE" id="PS51221">
    <property type="entry name" value="TTL"/>
    <property type="match status" value="1"/>
</dbReference>
<dbReference type="GO" id="GO:0005524">
    <property type="term" value="F:ATP binding"/>
    <property type="evidence" value="ECO:0007669"/>
    <property type="project" value="UniProtKB-KW"/>
</dbReference>
<feature type="compositionally biased region" description="Polar residues" evidence="6">
    <location>
        <begin position="105"/>
        <end position="129"/>
    </location>
</feature>
<evidence type="ECO:0000256" key="3">
    <source>
        <dbReference type="ARBA" id="ARBA00022701"/>
    </source>
</evidence>
<comment type="similarity">
    <text evidence="1">Belongs to the tubulin--tyrosine ligase family.</text>
</comment>
<keyword evidence="8" id="KW-1185">Reference proteome</keyword>
<dbReference type="PANTHER" id="PTHR12241:SF162">
    <property type="entry name" value="TUBULIN MONOGLUTAMYLASE TTLL4"/>
    <property type="match status" value="1"/>
</dbReference>
<feature type="compositionally biased region" description="Polar residues" evidence="6">
    <location>
        <begin position="312"/>
        <end position="332"/>
    </location>
</feature>
<dbReference type="AlphaFoldDB" id="A0A433TXI2"/>
<dbReference type="EMBL" id="RQTK01000143">
    <property type="protein sequence ID" value="RUS86303.1"/>
    <property type="molecule type" value="Genomic_DNA"/>
</dbReference>
<comment type="caution">
    <text evidence="7">The sequence shown here is derived from an EMBL/GenBank/DDBJ whole genome shotgun (WGS) entry which is preliminary data.</text>
</comment>
<feature type="compositionally biased region" description="Basic and acidic residues" evidence="6">
    <location>
        <begin position="216"/>
        <end position="234"/>
    </location>
</feature>
<evidence type="ECO:0000256" key="2">
    <source>
        <dbReference type="ARBA" id="ARBA00022598"/>
    </source>
</evidence>
<dbReference type="SUPFAM" id="SSF56059">
    <property type="entry name" value="Glutathione synthetase ATP-binding domain-like"/>
    <property type="match status" value="1"/>
</dbReference>
<feature type="compositionally biased region" description="Polar residues" evidence="6">
    <location>
        <begin position="445"/>
        <end position="476"/>
    </location>
</feature>
<gene>
    <name evidence="7" type="ORF">EGW08_005947</name>
</gene>
<feature type="region of interest" description="Disordered" evidence="6">
    <location>
        <begin position="181"/>
        <end position="234"/>
    </location>
</feature>
<sequence>MNPDACRDVMDRSRLPYDTGPDFNKVTSGLDELSLKKQLPLRQQTNKPVLKYNTSMAKSVHLFSHGDGALVRRDSAGFNLYTQNGMYYTGHINGNNQTYTNEMSSVSRHPSAQNSSPVQTMAGRSTPSNPYVRPVSATEVAANINSDKARRMVEAAAAISNISEKTATAFHAQTLQRNSFLRPLSGTGSNRDKQSSVALHSGSNPSTYQRPPDSSLKQEDSHGPEINSKHIAESKHNKKTLFDFASTTSTTLVKPHINQNVQGQQHPGSISQKAKTPSRNNTLSYVRNPSYSPNKPYANGTLDPTSHVRNEPSYSLFNGSTGGNSFINGTTDTKYHSDPDESPGAPTAPDNRLAGGDSMGSLKKMPVTNTLTGTVYYRKSSLSDGLGRRGNQSVVPGNINSSNASGKSVMAEQSVMSSTASLKSVSSSVKSTGDLSSNRPPLERSNATLQSQSSSAAPDVRTSSKPSLATDSQQASDRPGLSTKPPTGSKEKPAQRQGGIGDFSQNTFSKKKTSASLRNVSGKVLGVPSDRKPPNKRGSLSATAAKLEQRPLGDGAPAKSGGCSTERRGKLAGDCDEEGEDEIYDEDDYDDEDEEYDQDGSSDASPSGERLPGDGEASVEDYDDDDDEDALDNFEDTTSDGGGSDGYSITSSGSNIAARPATAQSAGRAVGKGERTTALDRTSIRPMTASADVQIKPAFRFSLFNKIPPTLNFVSEGEKAEQLPWELRKLLKWKMSPITPIVVKVALARVGFRVTKRNHDWLGCFGKHMKAQCFKSMREYQMLNHFPGSFQIGRKDRLWRNLSRLQLQFGKGEFNFFPQTYVLPCDLKQLKRAWDEGNAKQKWIIKPPASARGIGIRVISKWTQIPRRRPVIVQKYLHRPYLINDSKFDMRIYVYVTSYDPLRIYVYDDGLARFASCKYSSSMKSLGNKFMHLTNYSVNKKNTEYTSNTDNSMCMGHKWSLKTLWNYLKRQGINTTQIWDSIRDLIVKTIISGDSAINSMTKSNCRSRYCSHELFGFDVLLDENLKPWILEVNISPSLHSNSPLDVNIKGGLIKDMFNLAGMRIPDERDVSNNPPSGDFSAHRPLNKYCMDKRLFTNQLSPDERAKHAYFCQKHQDELAVYEVLKKPRLLLGFDPFPVQEHIQIMQSILDTLTPDDLRFLCESIDEDSRKGNF</sequence>
<evidence type="ECO:0000256" key="5">
    <source>
        <dbReference type="ARBA" id="ARBA00022840"/>
    </source>
</evidence>
<dbReference type="GO" id="GO:0070740">
    <property type="term" value="F:tubulin-glutamic acid ligase activity"/>
    <property type="evidence" value="ECO:0007669"/>
    <property type="project" value="TreeGrafter"/>
</dbReference>
<keyword evidence="3" id="KW-0493">Microtubule</keyword>
<dbReference type="OrthoDB" id="202825at2759"/>
<dbReference type="Proteomes" id="UP000271974">
    <property type="component" value="Unassembled WGS sequence"/>
</dbReference>
<dbReference type="InterPro" id="IPR004344">
    <property type="entry name" value="TTL/TTLL_fam"/>
</dbReference>
<keyword evidence="5" id="KW-0067">ATP-binding</keyword>
<feature type="compositionally biased region" description="Polar residues" evidence="6">
    <location>
        <begin position="261"/>
        <end position="293"/>
    </location>
</feature>
<protein>
    <recommendedName>
        <fullName evidence="9">Tubulin polyglutamylase TTLL4</fullName>
    </recommendedName>
</protein>
<feature type="compositionally biased region" description="Low complexity" evidence="6">
    <location>
        <begin position="424"/>
        <end position="437"/>
    </location>
</feature>
<reference evidence="7 8" key="1">
    <citation type="submission" date="2019-01" db="EMBL/GenBank/DDBJ databases">
        <title>A draft genome assembly of the solar-powered sea slug Elysia chlorotica.</title>
        <authorList>
            <person name="Cai H."/>
            <person name="Li Q."/>
            <person name="Fang X."/>
            <person name="Li J."/>
            <person name="Curtis N.E."/>
            <person name="Altenburger A."/>
            <person name="Shibata T."/>
            <person name="Feng M."/>
            <person name="Maeda T."/>
            <person name="Schwartz J.A."/>
            <person name="Shigenobu S."/>
            <person name="Lundholm N."/>
            <person name="Nishiyama T."/>
            <person name="Yang H."/>
            <person name="Hasebe M."/>
            <person name="Li S."/>
            <person name="Pierce S.K."/>
            <person name="Wang J."/>
        </authorList>
    </citation>
    <scope>NUCLEOTIDE SEQUENCE [LARGE SCALE GENOMIC DNA]</scope>
    <source>
        <strain evidence="7">EC2010</strain>
        <tissue evidence="7">Whole organism of an adult</tissue>
    </source>
</reference>
<proteinExistence type="inferred from homology"/>
<organism evidence="7 8">
    <name type="scientific">Elysia chlorotica</name>
    <name type="common">Eastern emerald elysia</name>
    <name type="synonym">Sea slug</name>
    <dbReference type="NCBI Taxonomy" id="188477"/>
    <lineage>
        <taxon>Eukaryota</taxon>
        <taxon>Metazoa</taxon>
        <taxon>Spiralia</taxon>
        <taxon>Lophotrochozoa</taxon>
        <taxon>Mollusca</taxon>
        <taxon>Gastropoda</taxon>
        <taxon>Heterobranchia</taxon>
        <taxon>Euthyneura</taxon>
        <taxon>Panpulmonata</taxon>
        <taxon>Sacoglossa</taxon>
        <taxon>Placobranchoidea</taxon>
        <taxon>Plakobranchidae</taxon>
        <taxon>Elysia</taxon>
    </lineage>
</organism>
<feature type="compositionally biased region" description="Polar residues" evidence="6">
    <location>
        <begin position="390"/>
        <end position="406"/>
    </location>
</feature>
<keyword evidence="2" id="KW-0436">Ligase</keyword>
<evidence type="ECO:0000313" key="7">
    <source>
        <dbReference type="EMBL" id="RUS86303.1"/>
    </source>
</evidence>
<feature type="region of interest" description="Disordered" evidence="6">
    <location>
        <begin position="381"/>
        <end position="412"/>
    </location>
</feature>
<evidence type="ECO:0000256" key="1">
    <source>
        <dbReference type="ARBA" id="ARBA00006820"/>
    </source>
</evidence>
<dbReference type="GO" id="GO:0005874">
    <property type="term" value="C:microtubule"/>
    <property type="evidence" value="ECO:0007669"/>
    <property type="project" value="UniProtKB-KW"/>
</dbReference>
<dbReference type="GO" id="GO:0015631">
    <property type="term" value="F:tubulin binding"/>
    <property type="evidence" value="ECO:0007669"/>
    <property type="project" value="TreeGrafter"/>
</dbReference>
<evidence type="ECO:0000256" key="6">
    <source>
        <dbReference type="SAM" id="MobiDB-lite"/>
    </source>
</evidence>
<feature type="compositionally biased region" description="Acidic residues" evidence="6">
    <location>
        <begin position="617"/>
        <end position="638"/>
    </location>
</feature>
<dbReference type="STRING" id="188477.A0A433TXI2"/>
<accession>A0A433TXI2</accession>
<dbReference type="GO" id="GO:0000226">
    <property type="term" value="P:microtubule cytoskeleton organization"/>
    <property type="evidence" value="ECO:0007669"/>
    <property type="project" value="TreeGrafter"/>
</dbReference>
<feature type="region of interest" description="Disordered" evidence="6">
    <location>
        <begin position="261"/>
        <end position="365"/>
    </location>
</feature>
<dbReference type="GO" id="GO:0036064">
    <property type="term" value="C:ciliary basal body"/>
    <property type="evidence" value="ECO:0007669"/>
    <property type="project" value="TreeGrafter"/>
</dbReference>
<name>A0A433TXI2_ELYCH</name>